<evidence type="ECO:0000256" key="10">
    <source>
        <dbReference type="ARBA" id="ARBA00023180"/>
    </source>
</evidence>
<gene>
    <name evidence="17" type="ORF">C5167_039252</name>
</gene>
<reference evidence="17 18" key="1">
    <citation type="journal article" date="2018" name="Science">
        <title>The opium poppy genome and morphinan production.</title>
        <authorList>
            <person name="Guo L."/>
            <person name="Winzer T."/>
            <person name="Yang X."/>
            <person name="Li Y."/>
            <person name="Ning Z."/>
            <person name="He Z."/>
            <person name="Teodor R."/>
            <person name="Lu Y."/>
            <person name="Bowser T.A."/>
            <person name="Graham I.A."/>
            <person name="Ye K."/>
        </authorList>
    </citation>
    <scope>NUCLEOTIDE SEQUENCE [LARGE SCALE GENOMIC DNA]</scope>
    <source>
        <strain evidence="18">cv. HN1</strain>
        <tissue evidence="17">Leaves</tissue>
    </source>
</reference>
<keyword evidence="12 13" id="KW-0407">Ion channel</keyword>
<dbReference type="Gramene" id="RZC46299">
    <property type="protein sequence ID" value="RZC46299"/>
    <property type="gene ID" value="C5167_039252"/>
</dbReference>
<comment type="subcellular location">
    <subcellularLocation>
        <location evidence="1">Membrane</location>
        <topology evidence="1">Multi-pass membrane protein</topology>
    </subcellularLocation>
</comment>
<dbReference type="InterPro" id="IPR001828">
    <property type="entry name" value="ANF_lig-bd_rcpt"/>
</dbReference>
<evidence type="ECO:0000256" key="4">
    <source>
        <dbReference type="ARBA" id="ARBA00022692"/>
    </source>
</evidence>
<evidence type="ECO:0000259" key="16">
    <source>
        <dbReference type="SMART" id="SM00079"/>
    </source>
</evidence>
<evidence type="ECO:0000313" key="18">
    <source>
        <dbReference type="Proteomes" id="UP000316621"/>
    </source>
</evidence>
<evidence type="ECO:0000313" key="17">
    <source>
        <dbReference type="EMBL" id="RZC46299.1"/>
    </source>
</evidence>
<dbReference type="FunFam" id="1.10.287.70:FF:000037">
    <property type="entry name" value="Glutamate receptor"/>
    <property type="match status" value="1"/>
</dbReference>
<organism evidence="17 18">
    <name type="scientific">Papaver somniferum</name>
    <name type="common">Opium poppy</name>
    <dbReference type="NCBI Taxonomy" id="3469"/>
    <lineage>
        <taxon>Eukaryota</taxon>
        <taxon>Viridiplantae</taxon>
        <taxon>Streptophyta</taxon>
        <taxon>Embryophyta</taxon>
        <taxon>Tracheophyta</taxon>
        <taxon>Spermatophyta</taxon>
        <taxon>Magnoliopsida</taxon>
        <taxon>Ranunculales</taxon>
        <taxon>Papaveraceae</taxon>
        <taxon>Papaveroideae</taxon>
        <taxon>Papaver</taxon>
    </lineage>
</organism>
<evidence type="ECO:0000256" key="8">
    <source>
        <dbReference type="ARBA" id="ARBA00023136"/>
    </source>
</evidence>
<feature type="chain" id="PRO_5021353837" description="Glutamate receptor" evidence="15">
    <location>
        <begin position="27"/>
        <end position="941"/>
    </location>
</feature>
<evidence type="ECO:0000256" key="6">
    <source>
        <dbReference type="ARBA" id="ARBA00022989"/>
    </source>
</evidence>
<dbReference type="GO" id="GO:0015276">
    <property type="term" value="F:ligand-gated monoatomic ion channel activity"/>
    <property type="evidence" value="ECO:0007669"/>
    <property type="project" value="InterPro"/>
</dbReference>
<dbReference type="FunFam" id="3.40.190.10:FF:000054">
    <property type="entry name" value="Glutamate receptor"/>
    <property type="match status" value="1"/>
</dbReference>
<keyword evidence="6 14" id="KW-1133">Transmembrane helix</keyword>
<dbReference type="InterPro" id="IPR028082">
    <property type="entry name" value="Peripla_BP_I"/>
</dbReference>
<dbReference type="InterPro" id="IPR015683">
    <property type="entry name" value="Ionotropic_Glu_rcpt"/>
</dbReference>
<accession>A0A4Y7IFV3</accession>
<feature type="signal peptide" evidence="15">
    <location>
        <begin position="1"/>
        <end position="26"/>
    </location>
</feature>
<evidence type="ECO:0000256" key="3">
    <source>
        <dbReference type="ARBA" id="ARBA00022448"/>
    </source>
</evidence>
<keyword evidence="9 13" id="KW-0675">Receptor</keyword>
<feature type="transmembrane region" description="Helical" evidence="14">
    <location>
        <begin position="591"/>
        <end position="609"/>
    </location>
</feature>
<dbReference type="STRING" id="3469.A0A4Y7IFV3"/>
<dbReference type="GO" id="GO:0009611">
    <property type="term" value="P:response to wounding"/>
    <property type="evidence" value="ECO:0007669"/>
    <property type="project" value="UniProtKB-ARBA"/>
</dbReference>
<protein>
    <recommendedName>
        <fullName evidence="13">Glutamate receptor</fullName>
    </recommendedName>
</protein>
<keyword evidence="10" id="KW-0325">Glycoprotein</keyword>
<dbReference type="PANTHER" id="PTHR18966">
    <property type="entry name" value="IONOTROPIC GLUTAMATE RECEPTOR"/>
    <property type="match status" value="1"/>
</dbReference>
<feature type="domain" description="Ionotropic glutamate receptor C-terminal" evidence="16">
    <location>
        <begin position="470"/>
        <end position="831"/>
    </location>
</feature>
<keyword evidence="3 13" id="KW-0813">Transport</keyword>
<keyword evidence="18" id="KW-1185">Reference proteome</keyword>
<evidence type="ECO:0000256" key="13">
    <source>
        <dbReference type="PIRNR" id="PIRNR037090"/>
    </source>
</evidence>
<evidence type="ECO:0000256" key="12">
    <source>
        <dbReference type="ARBA" id="ARBA00023303"/>
    </source>
</evidence>
<dbReference type="OMA" id="CCTAHEP"/>
<dbReference type="PIRSF" id="PIRSF037090">
    <property type="entry name" value="Iontro_Glu-like_rcpt_pln"/>
    <property type="match status" value="1"/>
</dbReference>
<dbReference type="InterPro" id="IPR019594">
    <property type="entry name" value="Glu/Gly-bd"/>
</dbReference>
<dbReference type="Pfam" id="PF10613">
    <property type="entry name" value="Lig_chan-Glu_bd"/>
    <property type="match status" value="1"/>
</dbReference>
<keyword evidence="5 15" id="KW-0732">Signal</keyword>
<dbReference type="AlphaFoldDB" id="A0A4Y7IFV3"/>
<dbReference type="CDD" id="cd13686">
    <property type="entry name" value="GluR_Plant"/>
    <property type="match status" value="1"/>
</dbReference>
<evidence type="ECO:0000256" key="7">
    <source>
        <dbReference type="ARBA" id="ARBA00023065"/>
    </source>
</evidence>
<evidence type="ECO:0000256" key="9">
    <source>
        <dbReference type="ARBA" id="ARBA00023170"/>
    </source>
</evidence>
<dbReference type="SUPFAM" id="SSF53822">
    <property type="entry name" value="Periplasmic binding protein-like I"/>
    <property type="match status" value="1"/>
</dbReference>
<evidence type="ECO:0000256" key="2">
    <source>
        <dbReference type="ARBA" id="ARBA00008685"/>
    </source>
</evidence>
<dbReference type="InterPro" id="IPR001320">
    <property type="entry name" value="Iontro_rcpt_C"/>
</dbReference>
<dbReference type="GO" id="GO:0007165">
    <property type="term" value="P:signal transduction"/>
    <property type="evidence" value="ECO:0007669"/>
    <property type="project" value="UniProtKB-ARBA"/>
</dbReference>
<sequence>MKFMGNGVFVSVIILVFFQLNGNVKCQTTTAVNVGALFTFDSVIGRVAKVAIEAAVADVNADPSILKRTKLNFIMQDTNCSVFLGSMAAFQLLERDVVAVIGPQSSSVAHMISFIANGLQVPLISFAATDATLSALQFPFFLRTTLSDSHQMAAMADVIDYYNWHEVVAVFVDDDHGRNGISLLDSQLAKRTSKLSHKLALPHGANASVISDLLDKSREIGVRVYVVHVNPDSGLEVFSIAKQLQMMTSDYVWLATDWLSTNLDSSPTVDPNLLQTLQGVVGLRQHTPESSMKKAFYTRWRGLQKNGRVFSSLNAYGLYAYDTVWTVARGIDEFLKEHGNLTFSFSKRLPNMNDSTVQLEKLKIFDGGRILVNKLLETNFTGLTGQVGFDSNRNLVNSSYDVINIDQVSIHRIGYWSRNSGLSVVPPEKLTREQQIKSRVDQKLNNATWPGGKTEKPRGWVIASNEKPLRVGVPNRVSFPDFVTEDQDTHEVKGYCIDVFNAALNLIAYEVPYKFQVFGDGRLNPDYDELVKMVSDDVIDAAIGDITIVTNRTRFADFTQPYAANGLVIVVPIKNMKSSAWVYLKPFTAEMWCVTAGFFLLIGVVIWILEHRINDDFRGSPRRQVFDAFDSSAIFISGLAFQLYLRQTVREIINLYHLFNKEDTVSTLGRMVMMVWLFLLMVITSSYTASLTSILTVQQLSSPITGIDSLITSNQPIGLPGGSFVHKYLTDSLNIYEGRLVSLEDTDDYARALQRGPDDGGVAAIVDELPYIEEFLSQHTDFGIAGHMFTKSGWGFAFKKGSPLAVDMSTAILRLSENGDLQKINEKWFCRTGCLLRKGRRSEPNQLHLVSFWGLFLLCAIFTITCLLIFLFRMVRQYVQYKRKRRQLLAISSSDQTPHSTSGLSRVVYNFFDFIDEKEEAIKKMFKPSINPHPPTNDEIR</sequence>
<proteinExistence type="inferred from homology"/>
<keyword evidence="11 13" id="KW-1071">Ligand-gated ion channel</keyword>
<keyword evidence="4 14" id="KW-0812">Transmembrane</keyword>
<dbReference type="Gene3D" id="1.10.287.70">
    <property type="match status" value="1"/>
</dbReference>
<dbReference type="GO" id="GO:0016020">
    <property type="term" value="C:membrane"/>
    <property type="evidence" value="ECO:0007669"/>
    <property type="project" value="UniProtKB-SubCell"/>
</dbReference>
<keyword evidence="7 13" id="KW-0406">Ion transport</keyword>
<evidence type="ECO:0000256" key="14">
    <source>
        <dbReference type="SAM" id="Phobius"/>
    </source>
</evidence>
<feature type="transmembrane region" description="Helical" evidence="14">
    <location>
        <begin position="850"/>
        <end position="875"/>
    </location>
</feature>
<feature type="transmembrane region" description="Helical" evidence="14">
    <location>
        <begin position="667"/>
        <end position="689"/>
    </location>
</feature>
<keyword evidence="8 13" id="KW-0472">Membrane</keyword>
<dbReference type="Pfam" id="PF01094">
    <property type="entry name" value="ANF_receptor"/>
    <property type="match status" value="1"/>
</dbReference>
<dbReference type="FunFam" id="3.40.190.10:FF:000175">
    <property type="entry name" value="Glutamate receptor"/>
    <property type="match status" value="1"/>
</dbReference>
<dbReference type="Gene3D" id="3.40.50.2300">
    <property type="match status" value="2"/>
</dbReference>
<name>A0A4Y7IFV3_PAPSO</name>
<dbReference type="Proteomes" id="UP000316621">
    <property type="component" value="Chromosome 1"/>
</dbReference>
<dbReference type="GO" id="GO:1901701">
    <property type="term" value="P:cellular response to oxygen-containing compound"/>
    <property type="evidence" value="ECO:0007669"/>
    <property type="project" value="UniProtKB-ARBA"/>
</dbReference>
<evidence type="ECO:0000256" key="1">
    <source>
        <dbReference type="ARBA" id="ARBA00004141"/>
    </source>
</evidence>
<comment type="function">
    <text evidence="13">Glutamate-gated receptor that probably acts as non-selective cation channel.</text>
</comment>
<dbReference type="SUPFAM" id="SSF53850">
    <property type="entry name" value="Periplasmic binding protein-like II"/>
    <property type="match status" value="1"/>
</dbReference>
<dbReference type="InterPro" id="IPR017103">
    <property type="entry name" value="Iontropic_Glu_rcpt_pln"/>
</dbReference>
<dbReference type="Pfam" id="PF00060">
    <property type="entry name" value="Lig_chan"/>
    <property type="match status" value="1"/>
</dbReference>
<comment type="similarity">
    <text evidence="2 13">Belongs to the glutamate-gated ion channel (TC 1.A.10.1) family.</text>
</comment>
<evidence type="ECO:0000256" key="11">
    <source>
        <dbReference type="ARBA" id="ARBA00023286"/>
    </source>
</evidence>
<evidence type="ECO:0000256" key="15">
    <source>
        <dbReference type="SAM" id="SignalP"/>
    </source>
</evidence>
<dbReference type="SMART" id="SM00079">
    <property type="entry name" value="PBPe"/>
    <property type="match status" value="1"/>
</dbReference>
<dbReference type="FunFam" id="3.40.50.2300:FF:000081">
    <property type="entry name" value="Glutamate receptor"/>
    <property type="match status" value="1"/>
</dbReference>
<evidence type="ECO:0000256" key="5">
    <source>
        <dbReference type="ARBA" id="ARBA00022729"/>
    </source>
</evidence>
<dbReference type="CDD" id="cd19990">
    <property type="entry name" value="PBP1_GABAb_receptor_plant"/>
    <property type="match status" value="1"/>
</dbReference>
<dbReference type="EMBL" id="CM010715">
    <property type="protein sequence ID" value="RZC46299.1"/>
    <property type="molecule type" value="Genomic_DNA"/>
</dbReference>
<dbReference type="InterPro" id="IPR044440">
    <property type="entry name" value="GABAb_receptor_plant_PBP1"/>
</dbReference>
<dbReference type="Gene3D" id="3.40.190.10">
    <property type="entry name" value="Periplasmic binding protein-like II"/>
    <property type="match status" value="2"/>
</dbReference>